<dbReference type="Pfam" id="PF00183">
    <property type="entry name" value="HSP90"/>
    <property type="match status" value="1"/>
</dbReference>
<evidence type="ECO:0000256" key="2">
    <source>
        <dbReference type="ARBA" id="ARBA00008239"/>
    </source>
</evidence>
<keyword evidence="6 8" id="KW-0346">Stress response</keyword>
<evidence type="ECO:0000256" key="9">
    <source>
        <dbReference type="PIRSR" id="PIRSR002583-1"/>
    </source>
</evidence>
<keyword evidence="3 8" id="KW-0963">Cytoplasm</keyword>
<dbReference type="GO" id="GO:0005737">
    <property type="term" value="C:cytoplasm"/>
    <property type="evidence" value="ECO:0007669"/>
    <property type="project" value="UniProtKB-SubCell"/>
</dbReference>
<reference evidence="12 13" key="1">
    <citation type="submission" date="2019-02" db="EMBL/GenBank/DDBJ databases">
        <title>Deep-cultivation of Planctomycetes and their phenomic and genomic characterization uncovers novel biology.</title>
        <authorList>
            <person name="Wiegand S."/>
            <person name="Jogler M."/>
            <person name="Boedeker C."/>
            <person name="Pinto D."/>
            <person name="Vollmers J."/>
            <person name="Rivas-Marin E."/>
            <person name="Kohn T."/>
            <person name="Peeters S.H."/>
            <person name="Heuer A."/>
            <person name="Rast P."/>
            <person name="Oberbeckmann S."/>
            <person name="Bunk B."/>
            <person name="Jeske O."/>
            <person name="Meyerdierks A."/>
            <person name="Storesund J.E."/>
            <person name="Kallscheuer N."/>
            <person name="Luecker S."/>
            <person name="Lage O.M."/>
            <person name="Pohl T."/>
            <person name="Merkel B.J."/>
            <person name="Hornburger P."/>
            <person name="Mueller R.-W."/>
            <person name="Bruemmer F."/>
            <person name="Labrenz M."/>
            <person name="Spormann A.M."/>
            <person name="Op den Camp H."/>
            <person name="Overmann J."/>
            <person name="Amann R."/>
            <person name="Jetten M.S.M."/>
            <person name="Mascher T."/>
            <person name="Medema M.H."/>
            <person name="Devos D.P."/>
            <person name="Kaster A.-K."/>
            <person name="Ovreas L."/>
            <person name="Rohde M."/>
            <person name="Galperin M.Y."/>
            <person name="Jogler C."/>
        </authorList>
    </citation>
    <scope>NUCLEOTIDE SEQUENCE [LARGE SCALE GENOMIC DNA]</scope>
    <source>
        <strain evidence="12 13">Pla133</strain>
    </source>
</reference>
<comment type="subcellular location">
    <subcellularLocation>
        <location evidence="1 8">Cytoplasm</location>
    </subcellularLocation>
</comment>
<dbReference type="Pfam" id="PF13589">
    <property type="entry name" value="HATPase_c_3"/>
    <property type="match status" value="1"/>
</dbReference>
<dbReference type="Gene3D" id="1.20.120.790">
    <property type="entry name" value="Heat shock protein 90, C-terminal domain"/>
    <property type="match status" value="1"/>
</dbReference>
<feature type="region of interest" description="C" evidence="8">
    <location>
        <begin position="572"/>
        <end position="651"/>
    </location>
</feature>
<keyword evidence="5 8" id="KW-0067">ATP-binding</keyword>
<dbReference type="FunFam" id="3.30.565.10:FF:000009">
    <property type="entry name" value="Molecular chaperone HtpG"/>
    <property type="match status" value="1"/>
</dbReference>
<dbReference type="RefSeq" id="WP_145067158.1">
    <property type="nucleotide sequence ID" value="NZ_CP036287.1"/>
</dbReference>
<dbReference type="PIRSF" id="PIRSF002583">
    <property type="entry name" value="Hsp90"/>
    <property type="match status" value="1"/>
</dbReference>
<dbReference type="HAMAP" id="MF_00505">
    <property type="entry name" value="HSP90"/>
    <property type="match status" value="1"/>
</dbReference>
<dbReference type="SUPFAM" id="SSF55874">
    <property type="entry name" value="ATPase domain of HSP90 chaperone/DNA topoisomerase II/histidine kinase"/>
    <property type="match status" value="1"/>
</dbReference>
<dbReference type="GO" id="GO:0016887">
    <property type="term" value="F:ATP hydrolysis activity"/>
    <property type="evidence" value="ECO:0007669"/>
    <property type="project" value="InterPro"/>
</dbReference>
<evidence type="ECO:0000256" key="6">
    <source>
        <dbReference type="ARBA" id="ARBA00023016"/>
    </source>
</evidence>
<feature type="binding site" evidence="9">
    <location>
        <position position="81"/>
    </location>
    <ligand>
        <name>ATP</name>
        <dbReference type="ChEBI" id="CHEBI:30616"/>
    </ligand>
</feature>
<protein>
    <recommendedName>
        <fullName evidence="8">Chaperone protein HtpG</fullName>
    </recommendedName>
    <alternativeName>
        <fullName evidence="8">Heat shock protein HtpG</fullName>
    </alternativeName>
    <alternativeName>
        <fullName evidence="8">High temperature protein G</fullName>
    </alternativeName>
</protein>
<dbReference type="PRINTS" id="PR00775">
    <property type="entry name" value="HEATSHOCK90"/>
</dbReference>
<dbReference type="KEGG" id="pbap:Pla133_33750"/>
<keyword evidence="7 8" id="KW-0143">Chaperone</keyword>
<dbReference type="Gene3D" id="3.30.230.80">
    <property type="match status" value="1"/>
</dbReference>
<feature type="binding site" evidence="9">
    <location>
        <position position="86"/>
    </location>
    <ligand>
        <name>ATP</name>
        <dbReference type="ChEBI" id="CHEBI:30616"/>
    </ligand>
</feature>
<keyword evidence="10" id="KW-0175">Coiled coil</keyword>
<evidence type="ECO:0000256" key="10">
    <source>
        <dbReference type="SAM" id="Coils"/>
    </source>
</evidence>
<comment type="caution">
    <text evidence="8">Lacks conserved residue(s) required for the propagation of feature annotation.</text>
</comment>
<dbReference type="SUPFAM" id="SSF110942">
    <property type="entry name" value="HSP90 C-terminal domain"/>
    <property type="match status" value="1"/>
</dbReference>
<dbReference type="InterPro" id="IPR020568">
    <property type="entry name" value="Ribosomal_Su5_D2-typ_SF"/>
</dbReference>
<dbReference type="SUPFAM" id="SSF54211">
    <property type="entry name" value="Ribosomal protein S5 domain 2-like"/>
    <property type="match status" value="1"/>
</dbReference>
<accession>A0A518BMR9</accession>
<organism evidence="12 13">
    <name type="scientific">Engelhardtia mirabilis</name>
    <dbReference type="NCBI Taxonomy" id="2528011"/>
    <lineage>
        <taxon>Bacteria</taxon>
        <taxon>Pseudomonadati</taxon>
        <taxon>Planctomycetota</taxon>
        <taxon>Planctomycetia</taxon>
        <taxon>Planctomycetia incertae sedis</taxon>
        <taxon>Engelhardtia</taxon>
    </lineage>
</organism>
<evidence type="ECO:0000256" key="3">
    <source>
        <dbReference type="ARBA" id="ARBA00022490"/>
    </source>
</evidence>
<dbReference type="GO" id="GO:0051082">
    <property type="term" value="F:unfolded protein binding"/>
    <property type="evidence" value="ECO:0007669"/>
    <property type="project" value="UniProtKB-UniRule"/>
</dbReference>
<dbReference type="Proteomes" id="UP000316921">
    <property type="component" value="Chromosome"/>
</dbReference>
<name>A0A518BMR9_9BACT</name>
<dbReference type="EMBL" id="CP036287">
    <property type="protein sequence ID" value="QDU68279.1"/>
    <property type="molecule type" value="Genomic_DNA"/>
</dbReference>
<keyword evidence="13" id="KW-1185">Reference proteome</keyword>
<dbReference type="PANTHER" id="PTHR11528">
    <property type="entry name" value="HEAT SHOCK PROTEIN 90 FAMILY MEMBER"/>
    <property type="match status" value="1"/>
</dbReference>
<feature type="binding site" evidence="9">
    <location>
        <position position="360"/>
    </location>
    <ligand>
        <name>ATP</name>
        <dbReference type="ChEBI" id="CHEBI:30616"/>
    </ligand>
</feature>
<dbReference type="InterPro" id="IPR036890">
    <property type="entry name" value="HATPase_C_sf"/>
</dbReference>
<keyword evidence="4 8" id="KW-0547">Nucleotide-binding</keyword>
<dbReference type="AlphaFoldDB" id="A0A518BMR9"/>
<feature type="domain" description="Histidine kinase/HSP90-like ATPase" evidence="11">
    <location>
        <begin position="28"/>
        <end position="185"/>
    </location>
</feature>
<evidence type="ECO:0000256" key="1">
    <source>
        <dbReference type="ARBA" id="ARBA00004496"/>
    </source>
</evidence>
<evidence type="ECO:0000256" key="5">
    <source>
        <dbReference type="ARBA" id="ARBA00022840"/>
    </source>
</evidence>
<dbReference type="GO" id="GO:0005524">
    <property type="term" value="F:ATP binding"/>
    <property type="evidence" value="ECO:0007669"/>
    <property type="project" value="UniProtKB-UniRule"/>
</dbReference>
<dbReference type="Gene3D" id="3.30.565.10">
    <property type="entry name" value="Histidine kinase-like ATPase, C-terminal domain"/>
    <property type="match status" value="1"/>
</dbReference>
<feature type="coiled-coil region" evidence="10">
    <location>
        <begin position="517"/>
        <end position="544"/>
    </location>
</feature>
<dbReference type="InterPro" id="IPR019805">
    <property type="entry name" value="Heat_shock_protein_90_CS"/>
</dbReference>
<feature type="binding site" evidence="9">
    <location>
        <position position="35"/>
    </location>
    <ligand>
        <name>ATP</name>
        <dbReference type="ChEBI" id="CHEBI:30616"/>
    </ligand>
</feature>
<comment type="subunit">
    <text evidence="8">Homodimer.</text>
</comment>
<feature type="binding site" evidence="9">
    <location>
        <begin position="101"/>
        <end position="102"/>
    </location>
    <ligand>
        <name>ATP</name>
        <dbReference type="ChEBI" id="CHEBI:30616"/>
    </ligand>
</feature>
<evidence type="ECO:0000313" key="13">
    <source>
        <dbReference type="Proteomes" id="UP000316921"/>
    </source>
</evidence>
<evidence type="ECO:0000256" key="4">
    <source>
        <dbReference type="ARBA" id="ARBA00022741"/>
    </source>
</evidence>
<dbReference type="PROSITE" id="PS00298">
    <property type="entry name" value="HSP90"/>
    <property type="match status" value="1"/>
</dbReference>
<evidence type="ECO:0000259" key="11">
    <source>
        <dbReference type="SMART" id="SM00387"/>
    </source>
</evidence>
<feature type="binding site" evidence="9">
    <location>
        <position position="39"/>
    </location>
    <ligand>
        <name>ATP</name>
        <dbReference type="ChEBI" id="CHEBI:30616"/>
    </ligand>
</feature>
<evidence type="ECO:0000256" key="8">
    <source>
        <dbReference type="HAMAP-Rule" id="MF_00505"/>
    </source>
</evidence>
<evidence type="ECO:0000256" key="7">
    <source>
        <dbReference type="ARBA" id="ARBA00023186"/>
    </source>
</evidence>
<feature type="binding site" evidence="9">
    <location>
        <position position="175"/>
    </location>
    <ligand>
        <name>ATP</name>
        <dbReference type="ChEBI" id="CHEBI:30616"/>
    </ligand>
</feature>
<comment type="similarity">
    <text evidence="2 8">Belongs to the heat shock protein 90 family.</text>
</comment>
<dbReference type="InterPro" id="IPR001404">
    <property type="entry name" value="Hsp90_fam"/>
</dbReference>
<dbReference type="GO" id="GO:0140662">
    <property type="term" value="F:ATP-dependent protein folding chaperone"/>
    <property type="evidence" value="ECO:0007669"/>
    <property type="project" value="InterPro"/>
</dbReference>
<dbReference type="InterPro" id="IPR003594">
    <property type="entry name" value="HATPase_dom"/>
</dbReference>
<dbReference type="NCBIfam" id="NF003555">
    <property type="entry name" value="PRK05218.1"/>
    <property type="match status" value="1"/>
</dbReference>
<feature type="binding site" evidence="9">
    <location>
        <position position="94"/>
    </location>
    <ligand>
        <name>ATP</name>
        <dbReference type="ChEBI" id="CHEBI:30616"/>
    </ligand>
</feature>
<sequence>MTAQAATMEFQAEARQLLDLVIHSLYSHKEIFLRELVSNASDALDKLRFEALKDPALLEGDARLRIELVPDSDARTLTIVDNGVGMDRDEVIANIGTIASSGTRRFLEELKHKGERADVPELIGQFGVGFYAAFMVADDVTVETRRAGSDKGVRWQSAGEGSYTLEEADGLARGTRITLKLREIDAEEAGAADYTQEWVLRDVIRRYSDFVEYPIEMEIERQQPVAKAEDAEEDDDAEPEMETVRETVTLNSMRPLWTRSKADITEDEYTEFYKHLTREWEPPLDTIHFKAEGTTEYTALLFLPSRKPMGLFDPTEAKSRISLYVRKVFITDDCEELAPVWLRFVRGLVDSSDLPLNVSRETLQHARQLGQIKKRLTRKVLDAFGTLLADRREDYVKFWGQFGAVIKEGLYYDDDVREDLAKVCLFHTTAGDELTSLDEYVGRMPEGQEAIYVLSAPDLTAARRSPHLEAFKAKGYEVLLMVDQVDEFALQRLDEFDGKPLRSIAKGQVDLGDEDSKAKLEEQSKELEGLLEGVKEKLAEHVSEVRLSTRLTDSAAVLVSAEHSMAPHVERMMRESGQSFGPAMAKRTLELNPTHPIVKRLEGLRESDGGRFGDYCELLLGQALLAEGSPVPDPGHLAKLMTDLMVGDAAG</sequence>
<dbReference type="CDD" id="cd16927">
    <property type="entry name" value="HATPase_Hsp90-like"/>
    <property type="match status" value="1"/>
</dbReference>
<feature type="region of interest" description="A; substrate-binding" evidence="8">
    <location>
        <begin position="1"/>
        <end position="360"/>
    </location>
</feature>
<comment type="function">
    <text evidence="8">Molecular chaperone. Has ATPase activity.</text>
</comment>
<dbReference type="InterPro" id="IPR020575">
    <property type="entry name" value="Hsp90_N"/>
</dbReference>
<gene>
    <name evidence="8 12" type="primary">htpG</name>
    <name evidence="12" type="ORF">Pla133_33750</name>
</gene>
<dbReference type="SMART" id="SM00387">
    <property type="entry name" value="HATPase_c"/>
    <property type="match status" value="1"/>
</dbReference>
<proteinExistence type="inferred from homology"/>
<evidence type="ECO:0000313" key="12">
    <source>
        <dbReference type="EMBL" id="QDU68279.1"/>
    </source>
</evidence>
<dbReference type="Gene3D" id="3.40.50.11260">
    <property type="match status" value="1"/>
</dbReference>
<feature type="binding site" evidence="9">
    <location>
        <begin position="125"/>
        <end position="130"/>
    </location>
    <ligand>
        <name>ATP</name>
        <dbReference type="ChEBI" id="CHEBI:30616"/>
    </ligand>
</feature>
<dbReference type="InterPro" id="IPR037196">
    <property type="entry name" value="HSP90_C"/>
</dbReference>